<comment type="caution">
    <text evidence="4">The sequence shown here is derived from an EMBL/GenBank/DDBJ whole genome shotgun (WGS) entry which is preliminary data.</text>
</comment>
<dbReference type="PANTHER" id="PTHR23083">
    <property type="entry name" value="TETRATRICOPEPTIDE REPEAT PROTEIN, TPR"/>
    <property type="match status" value="1"/>
</dbReference>
<dbReference type="AlphaFoldDB" id="A0AAV0AKD9"/>
<evidence type="ECO:0000256" key="3">
    <source>
        <dbReference type="SAM" id="MobiDB-lite"/>
    </source>
</evidence>
<feature type="region of interest" description="Disordered" evidence="3">
    <location>
        <begin position="478"/>
        <end position="516"/>
    </location>
</feature>
<protein>
    <submittedName>
        <fullName evidence="4">Expressed protein</fullName>
    </submittedName>
</protein>
<comment type="similarity">
    <text evidence="2">Belongs to the YPP1 family.</text>
</comment>
<feature type="compositionally biased region" description="Basic residues" evidence="3">
    <location>
        <begin position="768"/>
        <end position="781"/>
    </location>
</feature>
<dbReference type="Proteomes" id="UP001153365">
    <property type="component" value="Unassembled WGS sequence"/>
</dbReference>
<evidence type="ECO:0000313" key="5">
    <source>
        <dbReference type="Proteomes" id="UP001153365"/>
    </source>
</evidence>
<name>A0AAV0AKD9_PHAPC</name>
<feature type="compositionally biased region" description="Basic and acidic residues" evidence="3">
    <location>
        <begin position="484"/>
        <end position="508"/>
    </location>
</feature>
<feature type="region of interest" description="Disordered" evidence="3">
    <location>
        <begin position="865"/>
        <end position="950"/>
    </location>
</feature>
<feature type="non-terminal residue" evidence="4">
    <location>
        <position position="1"/>
    </location>
</feature>
<sequence>QSKAQTYGRYLDSVRSASLWNQPNPINSRGSLNNHRGVIAIDQINNENGSIVNSEGYLSWSELIRKFLKHNPDRNVTVEIINCELSIRSIVLRSNLSNNFDEDRSCFSNHLNHRFDFGPIVVEEENKRLISNELSKLDEIIKTKIDRDYVDRELNLSNNGEDDRQSYANTILGLGYYHLGDFNRTLEVLKLCKDFMDNSSKDYKHLNNRPWLEKYDVILALIRLTLINLSQERLQSPISSVFESIDQVNQLYIQCLDLLQNHSSSTLSFSSSYSSPGDENLDELHRWYLKASYRNCVLSKIHRAGLQSLDVHRNFHARSTRNFPSNLCLHKRCLIYKSYLEQLIETMRNQTYRPSNQTKTSSLSLSLEDWRAETFPILKTFENTMRKTTTFPRSGSINVLALEFTDLIFDCFRLDYEDFRFTEQLIELLNRSNQLSFQSHRTLRYLICLLDFTKDWSEVETNLDLYIQLFSTSKTTRASSSNQLDRDNQREGEGIWNDPRVEHQDPSDPKNVSLDSHPGDFDSDLNFIETVVLGSRVLIKHLNNPKKALDLLNRANQVLESSNDQNLRAESNLKSRLMRMSGIAMGALAEEADRETRTELQESYLKNLIQAVELNPNSFENLYHLAFAQTELRDIDSALITARKSVEINPTSKPAWHLLSLITSASKEFRLALDIVEVGLTNADSEDDSEDAAVEDLDEGERMNASITDIRNSAEDLEGDSRVETPSLVAVKENQSSDSSNSAVNLTTGAQSSTNSNNHLDVPTKNGKGNRRVRRRRRRRQQQRRLLEFNYDEADEMVDAIQLKMTRNMLIELVDGCEVALSDQQELFSYFAKVSNKLKSQDFLRGKARNRKFLGVDDGMGSSLGRSRSMNLKNRLTKGRRTSLGVKSIESKLRTPPRSASQSIKTYLHPPSSASEKTYRNVTTPLRGSVAGGSEKDEAAEEGQTDDRQNHDELQKLLGLRERRLLQDLWLMSSSTFRRWGKLEECRGAIQEAERLDQGYSNVWVQFGLYLESLDLVRLSIESLMKSIAIEDNLIGMIQLAREEVEKREVELVESLIDFVVETKGWDLVEGWYLRSEIFKLSNRLELGLKSLLYSLELEESKTIRPIKICLSRCL</sequence>
<dbReference type="EMBL" id="CALTRL010000540">
    <property type="protein sequence ID" value="CAH7668536.1"/>
    <property type="molecule type" value="Genomic_DNA"/>
</dbReference>
<evidence type="ECO:0000256" key="1">
    <source>
        <dbReference type="ARBA" id="ARBA00002550"/>
    </source>
</evidence>
<dbReference type="SUPFAM" id="SSF48452">
    <property type="entry name" value="TPR-like"/>
    <property type="match status" value="1"/>
</dbReference>
<dbReference type="InterPro" id="IPR011990">
    <property type="entry name" value="TPR-like_helical_dom_sf"/>
</dbReference>
<proteinExistence type="inferred from homology"/>
<evidence type="ECO:0000256" key="2">
    <source>
        <dbReference type="ARBA" id="ARBA00038251"/>
    </source>
</evidence>
<comment type="function">
    <text evidence="1">Involved in endocytosis.</text>
</comment>
<feature type="region of interest" description="Disordered" evidence="3">
    <location>
        <begin position="731"/>
        <end position="781"/>
    </location>
</feature>
<feature type="compositionally biased region" description="Polar residues" evidence="3">
    <location>
        <begin position="733"/>
        <end position="759"/>
    </location>
</feature>
<feature type="compositionally biased region" description="Acidic residues" evidence="3">
    <location>
        <begin position="684"/>
        <end position="699"/>
    </location>
</feature>
<feature type="compositionally biased region" description="Polar residues" evidence="3">
    <location>
        <begin position="912"/>
        <end position="926"/>
    </location>
</feature>
<dbReference type="InterPro" id="IPR051722">
    <property type="entry name" value="Endocytosis_PI4K-reg_protein"/>
</dbReference>
<accession>A0AAV0AKD9</accession>
<keyword evidence="5" id="KW-1185">Reference proteome</keyword>
<organism evidence="4 5">
    <name type="scientific">Phakopsora pachyrhizi</name>
    <name type="common">Asian soybean rust disease fungus</name>
    <dbReference type="NCBI Taxonomy" id="170000"/>
    <lineage>
        <taxon>Eukaryota</taxon>
        <taxon>Fungi</taxon>
        <taxon>Dikarya</taxon>
        <taxon>Basidiomycota</taxon>
        <taxon>Pucciniomycotina</taxon>
        <taxon>Pucciniomycetes</taxon>
        <taxon>Pucciniales</taxon>
        <taxon>Phakopsoraceae</taxon>
        <taxon>Phakopsora</taxon>
    </lineage>
</organism>
<dbReference type="Gene3D" id="1.25.40.10">
    <property type="entry name" value="Tetratricopeptide repeat domain"/>
    <property type="match status" value="1"/>
</dbReference>
<reference evidence="4" key="1">
    <citation type="submission" date="2022-06" db="EMBL/GenBank/DDBJ databases">
        <authorList>
            <consortium name="SYNGENTA / RWTH Aachen University"/>
        </authorList>
    </citation>
    <scope>NUCLEOTIDE SEQUENCE</scope>
</reference>
<gene>
    <name evidence="4" type="ORF">PPACK8108_LOCUS3053</name>
</gene>
<feature type="region of interest" description="Disordered" evidence="3">
    <location>
        <begin position="684"/>
        <end position="705"/>
    </location>
</feature>
<evidence type="ECO:0000313" key="4">
    <source>
        <dbReference type="EMBL" id="CAH7668536.1"/>
    </source>
</evidence>
<dbReference type="PANTHER" id="PTHR23083:SF464">
    <property type="entry name" value="TETRATRICOPEPTIDE REPEAT DOMAIN 7, ISOFORM A"/>
    <property type="match status" value="1"/>
</dbReference>